<dbReference type="Pfam" id="PF03061">
    <property type="entry name" value="4HBT"/>
    <property type="match status" value="1"/>
</dbReference>
<evidence type="ECO:0000259" key="2">
    <source>
        <dbReference type="Pfam" id="PF03061"/>
    </source>
</evidence>
<proteinExistence type="predicted"/>
<dbReference type="AlphaFoldDB" id="A0A1B9F847"/>
<keyword evidence="4" id="KW-1185">Reference proteome</keyword>
<organism evidence="3 4">
    <name type="scientific">Dissulfuribacter thermophilus</name>
    <dbReference type="NCBI Taxonomy" id="1156395"/>
    <lineage>
        <taxon>Bacteria</taxon>
        <taxon>Pseudomonadati</taxon>
        <taxon>Thermodesulfobacteriota</taxon>
        <taxon>Dissulfuribacteria</taxon>
        <taxon>Dissulfuribacterales</taxon>
        <taxon>Dissulfuribacteraceae</taxon>
        <taxon>Dissulfuribacter</taxon>
    </lineage>
</organism>
<sequence length="140" mass="15437">MNGATQEVIERVKNLINENDRLISLFGMKIEKVEPGSAVVSMKVKEEHLNAARLCHGATIYALADVAFALACNSHGRQALALEVGINYLRPAKLGEELRAVAEEENLGNTTGVYCIRVFNQEGKKVAFLKATAYRFERSL</sequence>
<keyword evidence="1" id="KW-0378">Hydrolase</keyword>
<dbReference type="NCBIfam" id="TIGR00369">
    <property type="entry name" value="unchar_dom_1"/>
    <property type="match status" value="1"/>
</dbReference>
<dbReference type="EMBL" id="MAGO01000002">
    <property type="protein sequence ID" value="OCC16024.1"/>
    <property type="molecule type" value="Genomic_DNA"/>
</dbReference>
<dbReference type="InterPro" id="IPR052723">
    <property type="entry name" value="Acyl-CoA_thioesterase_PaaI"/>
</dbReference>
<dbReference type="InterPro" id="IPR003736">
    <property type="entry name" value="PAAI_dom"/>
</dbReference>
<evidence type="ECO:0000256" key="1">
    <source>
        <dbReference type="ARBA" id="ARBA00022801"/>
    </source>
</evidence>
<dbReference type="InterPro" id="IPR006683">
    <property type="entry name" value="Thioestr_dom"/>
</dbReference>
<evidence type="ECO:0000313" key="3">
    <source>
        <dbReference type="EMBL" id="OCC16024.1"/>
    </source>
</evidence>
<reference evidence="3 4" key="1">
    <citation type="submission" date="2016-06" db="EMBL/GenBank/DDBJ databases">
        <title>Respiratory ammonification of nitrate coupled to the oxidation of elemental sulfur in deep-sea autotrophic thermophilic bacteria.</title>
        <authorList>
            <person name="Slobodkina G.B."/>
            <person name="Mardanov A.V."/>
            <person name="Ravin N.V."/>
            <person name="Frolova A.A."/>
            <person name="Viryasiv M.B."/>
            <person name="Chernyh N.A."/>
            <person name="Bonch-Osmolovskaya E.A."/>
            <person name="Slobodkin A.I."/>
        </authorList>
    </citation>
    <scope>NUCLEOTIDE SEQUENCE [LARGE SCALE GENOMIC DNA]</scope>
    <source>
        <strain evidence="3 4">S69</strain>
    </source>
</reference>
<dbReference type="RefSeq" id="WP_067616037.1">
    <property type="nucleotide sequence ID" value="NZ_MAGO01000002.1"/>
</dbReference>
<protein>
    <submittedName>
        <fullName evidence="3">Phenylacetic acid degradation protein PaaD, thioesterase</fullName>
    </submittedName>
</protein>
<accession>A0A1B9F847</accession>
<dbReference type="OrthoDB" id="32575at2"/>
<dbReference type="PANTHER" id="PTHR42856:SF1">
    <property type="entry name" value="ACYL-COENZYME A THIOESTERASE PAAI"/>
    <property type="match status" value="1"/>
</dbReference>
<dbReference type="PANTHER" id="PTHR42856">
    <property type="entry name" value="ACYL-COENZYME A THIOESTERASE PAAI"/>
    <property type="match status" value="1"/>
</dbReference>
<dbReference type="CDD" id="cd03443">
    <property type="entry name" value="PaaI_thioesterase"/>
    <property type="match status" value="1"/>
</dbReference>
<comment type="caution">
    <text evidence="3">The sequence shown here is derived from an EMBL/GenBank/DDBJ whole genome shotgun (WGS) entry which is preliminary data.</text>
</comment>
<dbReference type="Proteomes" id="UP000093080">
    <property type="component" value="Unassembled WGS sequence"/>
</dbReference>
<dbReference type="InterPro" id="IPR029069">
    <property type="entry name" value="HotDog_dom_sf"/>
</dbReference>
<gene>
    <name evidence="3" type="ORF">DBT_0486</name>
</gene>
<dbReference type="SUPFAM" id="SSF54637">
    <property type="entry name" value="Thioesterase/thiol ester dehydrase-isomerase"/>
    <property type="match status" value="1"/>
</dbReference>
<feature type="domain" description="Thioesterase" evidence="2">
    <location>
        <begin position="55"/>
        <end position="127"/>
    </location>
</feature>
<dbReference type="STRING" id="1156395.DBT_0486"/>
<dbReference type="GO" id="GO:0016289">
    <property type="term" value="F:acyl-CoA hydrolase activity"/>
    <property type="evidence" value="ECO:0007669"/>
    <property type="project" value="UniProtKB-ARBA"/>
</dbReference>
<dbReference type="Gene3D" id="3.10.129.10">
    <property type="entry name" value="Hotdog Thioesterase"/>
    <property type="match status" value="1"/>
</dbReference>
<dbReference type="PATRIC" id="fig|1156395.6.peg.493"/>
<evidence type="ECO:0000313" key="4">
    <source>
        <dbReference type="Proteomes" id="UP000093080"/>
    </source>
</evidence>
<name>A0A1B9F847_9BACT</name>